<proteinExistence type="predicted"/>
<evidence type="ECO:0000313" key="1">
    <source>
        <dbReference type="EMBL" id="KAJ3225128.1"/>
    </source>
</evidence>
<dbReference type="EMBL" id="JADGJW010000070">
    <property type="protein sequence ID" value="KAJ3225128.1"/>
    <property type="molecule type" value="Genomic_DNA"/>
</dbReference>
<keyword evidence="2" id="KW-1185">Reference proteome</keyword>
<dbReference type="InterPro" id="IPR011990">
    <property type="entry name" value="TPR-like_helical_dom_sf"/>
</dbReference>
<sequence length="632" mass="71957">MKKSNLDNVNEEESENLSLSSLIFVSRLEFLAVEKKEAQSQFFLGSFLYYGKLHVNVDHITLDYFPNFLPYPSQNLIKYLPNKQLALKYFKLAADQHHLEAVKNLAFILLNDEEVRDRQLAFKILSKETLARNDDIKALKIVSKIFREKIQLKKNEKFYVKLKTHGQDLVEEKEDEEDDDLDTLNIEFEADNNLIEKALLYTTKSATLGNDLDSLLVLADYYAGLFESWNKVWGYEIDLNKSVNFYVKAVDLGSEIALKGISSLILDIWSSGNDSVLNSLEISESIFRKVLKFLQNWNNNFNSGKDYSFDFIFDINDKKSTLDAIFNLSKKDSSFALKRVPVSKNLKFQPDLKKVKCQGATATTKVKKFAVPKQVSLPLLNSDLASKPSTIVNNDELTEKVEPTIKKLVKHTNLLAFSDGREYQSPNVEKLLKMDEIITEVSSISQSTLQKAKESDISNEKSIELHVFAEKPNFKLLSADSATYSNNHTKISEVLGPSDEVKNSFNSNLLILPGSKFKSVEILEHNISKEDSNSSISYTNYPNEPCNEIPGDEKSSLETTINFINRQQSFLQVVNENNFDSVDINRQSNVQKHFQTFSTLNLEENCNINVNCNDNEKVPNEAYLDEGDFQTS</sequence>
<protein>
    <submittedName>
        <fullName evidence="1">Uncharacterized protein</fullName>
    </submittedName>
</protein>
<accession>A0AAD5XXY2</accession>
<evidence type="ECO:0000313" key="2">
    <source>
        <dbReference type="Proteomes" id="UP001211065"/>
    </source>
</evidence>
<gene>
    <name evidence="1" type="ORF">HK099_007333</name>
</gene>
<dbReference type="AlphaFoldDB" id="A0AAD5XXY2"/>
<dbReference type="Gene3D" id="1.25.40.10">
    <property type="entry name" value="Tetratricopeptide repeat domain"/>
    <property type="match status" value="1"/>
</dbReference>
<organism evidence="1 2">
    <name type="scientific">Clydaea vesicula</name>
    <dbReference type="NCBI Taxonomy" id="447962"/>
    <lineage>
        <taxon>Eukaryota</taxon>
        <taxon>Fungi</taxon>
        <taxon>Fungi incertae sedis</taxon>
        <taxon>Chytridiomycota</taxon>
        <taxon>Chytridiomycota incertae sedis</taxon>
        <taxon>Chytridiomycetes</taxon>
        <taxon>Lobulomycetales</taxon>
        <taxon>Lobulomycetaceae</taxon>
        <taxon>Clydaea</taxon>
    </lineage>
</organism>
<dbReference type="Proteomes" id="UP001211065">
    <property type="component" value="Unassembled WGS sequence"/>
</dbReference>
<reference evidence="1" key="1">
    <citation type="submission" date="2020-05" db="EMBL/GenBank/DDBJ databases">
        <title>Phylogenomic resolution of chytrid fungi.</title>
        <authorList>
            <person name="Stajich J.E."/>
            <person name="Amses K."/>
            <person name="Simmons R."/>
            <person name="Seto K."/>
            <person name="Myers J."/>
            <person name="Bonds A."/>
            <person name="Quandt C.A."/>
            <person name="Barry K."/>
            <person name="Liu P."/>
            <person name="Grigoriev I."/>
            <person name="Longcore J.E."/>
            <person name="James T.Y."/>
        </authorList>
    </citation>
    <scope>NUCLEOTIDE SEQUENCE</scope>
    <source>
        <strain evidence="1">JEL0476</strain>
    </source>
</reference>
<name>A0AAD5XXY2_9FUNG</name>
<dbReference type="SUPFAM" id="SSF81901">
    <property type="entry name" value="HCP-like"/>
    <property type="match status" value="1"/>
</dbReference>
<comment type="caution">
    <text evidence="1">The sequence shown here is derived from an EMBL/GenBank/DDBJ whole genome shotgun (WGS) entry which is preliminary data.</text>
</comment>